<dbReference type="GO" id="GO:0005524">
    <property type="term" value="F:ATP binding"/>
    <property type="evidence" value="ECO:0007669"/>
    <property type="project" value="UniProtKB-KW"/>
</dbReference>
<comment type="caution">
    <text evidence="2">The sequence shown here is derived from an EMBL/GenBank/DDBJ whole genome shotgun (WGS) entry which is preliminary data.</text>
</comment>
<reference evidence="2" key="1">
    <citation type="journal article" date="2015" name="Appl. Environ. Microbiol.">
        <title>Nanoarchaeota, Their Sulfolobales Host, and Nanoarchaeota Virus Distribution across Yellowstone National Park Hot Springs.</title>
        <authorList>
            <person name="Munson-McGee J.H."/>
            <person name="Field E.K."/>
            <person name="Bateson M."/>
            <person name="Rooney C."/>
            <person name="Stepanauskas R."/>
            <person name="Young M.J."/>
        </authorList>
    </citation>
    <scope>NUCLEOTIDE SEQUENCE [LARGE SCALE GENOMIC DNA]</scope>
    <source>
        <strain evidence="2">SCGC AB-777_F03</strain>
    </source>
</reference>
<organism evidence="2">
    <name type="scientific">Nanobsidianus stetteri</name>
    <dbReference type="NCBI Taxonomy" id="1294122"/>
    <lineage>
        <taxon>Archaea</taxon>
        <taxon>Nanobdellota</taxon>
        <taxon>Candidatus Nanoarchaeia</taxon>
        <taxon>Nanoarchaeales</taxon>
        <taxon>Nanopusillaceae</taxon>
        <taxon>Candidatus Nanobsidianus</taxon>
    </lineage>
</organism>
<sequence length="438" mass="51610">MVDIKNISDIERLTSIDILNLFKETKAFKLLSTKAQNIKTDIFVNPITFLRDISKYITDSISSAFDTDYWLLILGGPGAGKSTLSIAIYKHIMKNLGYTDEQIKNSIYLDFCYLPYDYLGRIMLHGKQIEEKGKSFPHPIILDDAYHLFGVFNRGIIGTTRKLLSKIWEIGEYRLAHIVNNQFSLSLARRAIMRMRSLIILWKEPISIGSNETPNMEETYLSYVKNVLNKNHEANYNNKDVDFLWGAFYGEDKAHEVMRYIIKNRKNIDEINILAKFEPDYVFPMLLILHEISDLRKAYKDIKCCSLSIEHYYDNEEDLKIEESQERLFLRILIELNKNFDRITDKVDSKGFYIVNPPLDFQIRNKKDFDALQNIGNIHLEPPIKQTRKIYKNSTYIKEIYEESPKIKIYSINSYIYNFLKHCHETLEKRSQLYERLH</sequence>
<gene>
    <name evidence="1" type="ORF">DDW03_001770</name>
    <name evidence="2" type="ORF">DDW03_01795</name>
</gene>
<protein>
    <submittedName>
        <fullName evidence="1">ATP-binding protein</fullName>
    </submittedName>
</protein>
<reference evidence="1" key="4">
    <citation type="submission" date="2021-11" db="EMBL/GenBank/DDBJ databases">
        <authorList>
            <person name="Munson-Mcgee J."/>
            <person name="Field E."/>
            <person name="Bateson M."/>
            <person name="Rooney C."/>
            <person name="Stepanauskas R."/>
            <person name="Young M."/>
        </authorList>
    </citation>
    <scope>NUCLEOTIDE SEQUENCE</scope>
    <source>
        <strain evidence="1">SCGC AB-777_F03</strain>
    </source>
</reference>
<proteinExistence type="predicted"/>
<dbReference type="RefSeq" id="WP_228615349.1">
    <property type="nucleotide sequence ID" value="NZ_QEFP02000010.1"/>
</dbReference>
<keyword evidence="1" id="KW-0547">Nucleotide-binding</keyword>
<evidence type="ECO:0000313" key="2">
    <source>
        <dbReference type="EMBL" id="PVU68565.1"/>
    </source>
</evidence>
<dbReference type="SUPFAM" id="SSF52540">
    <property type="entry name" value="P-loop containing nucleoside triphosphate hydrolases"/>
    <property type="match status" value="1"/>
</dbReference>
<dbReference type="Proteomes" id="UP000245509">
    <property type="component" value="Unassembled WGS sequence"/>
</dbReference>
<reference evidence="2" key="2">
    <citation type="submission" date="2017-05" db="EMBL/GenBank/DDBJ databases">
        <authorList>
            <person name="Song R."/>
            <person name="Chenine A.L."/>
            <person name="Ruprecht R.M."/>
        </authorList>
    </citation>
    <scope>NUCLEOTIDE SEQUENCE</scope>
    <source>
        <strain evidence="2">SCGC AB-777_F03</strain>
    </source>
</reference>
<dbReference type="AlphaFoldDB" id="A0A2T9WL63"/>
<keyword evidence="1" id="KW-0067">ATP-binding</keyword>
<dbReference type="InterPro" id="IPR027417">
    <property type="entry name" value="P-loop_NTPase"/>
</dbReference>
<accession>A0A2T9WL63</accession>
<reference evidence="1" key="3">
    <citation type="submission" date="2017-05" db="EMBL/GenBank/DDBJ databases">
        <authorList>
            <person name="Munson-Mcgee J.H."/>
        </authorList>
    </citation>
    <scope>NUCLEOTIDE SEQUENCE</scope>
    <source>
        <strain evidence="1">SCGC AB-777_F03</strain>
    </source>
</reference>
<evidence type="ECO:0000313" key="1">
    <source>
        <dbReference type="EMBL" id="MCC5447124.1"/>
    </source>
</evidence>
<name>A0A2T9WL63_NANST</name>
<dbReference type="EMBL" id="QEFP01000007">
    <property type="protein sequence ID" value="PVU68565.1"/>
    <property type="molecule type" value="Genomic_DNA"/>
</dbReference>
<dbReference type="EMBL" id="QEFP02000010">
    <property type="protein sequence ID" value="MCC5447124.1"/>
    <property type="molecule type" value="Genomic_DNA"/>
</dbReference>